<keyword evidence="3" id="KW-1185">Reference proteome</keyword>
<feature type="region of interest" description="Disordered" evidence="1">
    <location>
        <begin position="299"/>
        <end position="327"/>
    </location>
</feature>
<evidence type="ECO:0000256" key="1">
    <source>
        <dbReference type="SAM" id="MobiDB-lite"/>
    </source>
</evidence>
<dbReference type="AlphaFoldDB" id="A0AAW0RN78"/>
<dbReference type="Proteomes" id="UP001397290">
    <property type="component" value="Unassembled WGS sequence"/>
</dbReference>
<feature type="compositionally biased region" description="Basic and acidic residues" evidence="1">
    <location>
        <begin position="203"/>
        <end position="220"/>
    </location>
</feature>
<gene>
    <name evidence="2" type="ORF">G3M48_007385</name>
</gene>
<accession>A0AAW0RN78</accession>
<proteinExistence type="predicted"/>
<comment type="caution">
    <text evidence="2">The sequence shown here is derived from an EMBL/GenBank/DDBJ whole genome shotgun (WGS) entry which is preliminary data.</text>
</comment>
<feature type="compositionally biased region" description="Polar residues" evidence="1">
    <location>
        <begin position="227"/>
        <end position="248"/>
    </location>
</feature>
<reference evidence="2 3" key="1">
    <citation type="submission" date="2020-02" db="EMBL/GenBank/DDBJ databases">
        <title>Comparative genomics of the hypocrealean fungal genus Beauvera.</title>
        <authorList>
            <person name="Showalter D.N."/>
            <person name="Bushley K.E."/>
            <person name="Rehner S.A."/>
        </authorList>
    </citation>
    <scope>NUCLEOTIDE SEQUENCE [LARGE SCALE GENOMIC DNA]</scope>
    <source>
        <strain evidence="2 3">ARSEF4384</strain>
    </source>
</reference>
<feature type="region of interest" description="Disordered" evidence="1">
    <location>
        <begin position="203"/>
        <end position="272"/>
    </location>
</feature>
<organism evidence="2 3">
    <name type="scientific">Beauveria asiatica</name>
    <dbReference type="NCBI Taxonomy" id="1069075"/>
    <lineage>
        <taxon>Eukaryota</taxon>
        <taxon>Fungi</taxon>
        <taxon>Dikarya</taxon>
        <taxon>Ascomycota</taxon>
        <taxon>Pezizomycotina</taxon>
        <taxon>Sordariomycetes</taxon>
        <taxon>Hypocreomycetidae</taxon>
        <taxon>Hypocreales</taxon>
        <taxon>Cordycipitaceae</taxon>
        <taxon>Beauveria</taxon>
    </lineage>
</organism>
<evidence type="ECO:0000313" key="3">
    <source>
        <dbReference type="Proteomes" id="UP001397290"/>
    </source>
</evidence>
<feature type="region of interest" description="Disordered" evidence="1">
    <location>
        <begin position="343"/>
        <end position="363"/>
    </location>
</feature>
<protein>
    <submittedName>
        <fullName evidence="2">Uncharacterized protein</fullName>
    </submittedName>
</protein>
<feature type="compositionally biased region" description="Low complexity" evidence="1">
    <location>
        <begin position="353"/>
        <end position="363"/>
    </location>
</feature>
<sequence length="363" mass="40054">MYVPNSSATTTINPVVSITIVLASYFKPSSFVLPFEHCTMTVDENAATHSPCSSSTWSGPRPGQRSFMTFDSSLDSDPYWREPGPRLERWKEATADLMESLHNEGGEGKDIVKGLELHALRRGWRRYDLIMNDGSPLPEDLGFWKARAEQLKQELIRIKSAKGTWLSIRDTINPRWGEIYLWMINIERALRGDTMLYQVPVTEKRPSDSIDGGDKDDALPSKRSKRNPPNDTTANASRPNTRKATVAQNLVDGGMVEGRDKAGRPNTRKATVAQNLVDGGMAEGRDKAGRPNTRKATIAQNHLDGGMAESRDKAGAEQMRTARQPLRRSPRIAALEAAKAANMKKKLVGRPPATTATTTAAKS</sequence>
<evidence type="ECO:0000313" key="2">
    <source>
        <dbReference type="EMBL" id="KAK8143346.1"/>
    </source>
</evidence>
<dbReference type="EMBL" id="JAAHCF010000526">
    <property type="protein sequence ID" value="KAK8143346.1"/>
    <property type="molecule type" value="Genomic_DNA"/>
</dbReference>
<name>A0AAW0RN78_9HYPO</name>